<evidence type="ECO:0000313" key="5">
    <source>
        <dbReference type="EMBL" id="RRR99589.1"/>
    </source>
</evidence>
<dbReference type="EMBL" id="RSEB01000003">
    <property type="protein sequence ID" value="RRR99589.1"/>
    <property type="molecule type" value="Genomic_DNA"/>
</dbReference>
<dbReference type="Gene3D" id="1.10.10.10">
    <property type="entry name" value="Winged helix-like DNA-binding domain superfamily/Winged helix DNA-binding domain"/>
    <property type="match status" value="1"/>
</dbReference>
<dbReference type="Pfam" id="PF13191">
    <property type="entry name" value="AAA_16"/>
    <property type="match status" value="1"/>
</dbReference>
<proteinExistence type="predicted"/>
<feature type="region of interest" description="Disordered" evidence="3">
    <location>
        <begin position="1"/>
        <end position="45"/>
    </location>
</feature>
<evidence type="ECO:0000256" key="2">
    <source>
        <dbReference type="ARBA" id="ARBA00022840"/>
    </source>
</evidence>
<organism evidence="5 6">
    <name type="scientific">Glycomyces terrestris</name>
    <dbReference type="NCBI Taxonomy" id="2493553"/>
    <lineage>
        <taxon>Bacteria</taxon>
        <taxon>Bacillati</taxon>
        <taxon>Actinomycetota</taxon>
        <taxon>Actinomycetes</taxon>
        <taxon>Glycomycetales</taxon>
        <taxon>Glycomycetaceae</taxon>
        <taxon>Glycomyces</taxon>
    </lineage>
</organism>
<feature type="region of interest" description="Disordered" evidence="3">
    <location>
        <begin position="57"/>
        <end position="112"/>
    </location>
</feature>
<comment type="caution">
    <text evidence="5">The sequence shown here is derived from an EMBL/GenBank/DDBJ whole genome shotgun (WGS) entry which is preliminary data.</text>
</comment>
<dbReference type="SUPFAM" id="SSF52540">
    <property type="entry name" value="P-loop containing nucleoside triphosphate hydrolases"/>
    <property type="match status" value="1"/>
</dbReference>
<dbReference type="InterPro" id="IPR000792">
    <property type="entry name" value="Tscrpt_reg_LuxR_C"/>
</dbReference>
<dbReference type="PANTHER" id="PTHR16305:SF35">
    <property type="entry name" value="TRANSCRIPTIONAL ACTIVATOR DOMAIN"/>
    <property type="match status" value="1"/>
</dbReference>
<dbReference type="Proteomes" id="UP000277256">
    <property type="component" value="Unassembled WGS sequence"/>
</dbReference>
<dbReference type="AlphaFoldDB" id="A0A426UYE4"/>
<keyword evidence="1" id="KW-0547">Nucleotide-binding</keyword>
<dbReference type="PANTHER" id="PTHR16305">
    <property type="entry name" value="TESTICULAR SOLUBLE ADENYLYL CYCLASE"/>
    <property type="match status" value="1"/>
</dbReference>
<dbReference type="GO" id="GO:0005524">
    <property type="term" value="F:ATP binding"/>
    <property type="evidence" value="ECO:0007669"/>
    <property type="project" value="UniProtKB-KW"/>
</dbReference>
<accession>A0A426UYE4</accession>
<dbReference type="SUPFAM" id="SSF46894">
    <property type="entry name" value="C-terminal effector domain of the bipartite response regulators"/>
    <property type="match status" value="1"/>
</dbReference>
<evidence type="ECO:0000313" key="6">
    <source>
        <dbReference type="Proteomes" id="UP000277256"/>
    </source>
</evidence>
<dbReference type="SMART" id="SM00421">
    <property type="entry name" value="HTH_LUXR"/>
    <property type="match status" value="1"/>
</dbReference>
<keyword evidence="2" id="KW-0067">ATP-binding</keyword>
<dbReference type="PROSITE" id="PS50043">
    <property type="entry name" value="HTH_LUXR_2"/>
    <property type="match status" value="1"/>
</dbReference>
<protein>
    <submittedName>
        <fullName evidence="5">Helix-turn-helix transcriptional regulator</fullName>
    </submittedName>
</protein>
<sequence length="1027" mass="109232">MGREARRDDHLRRQALRRPERGPAPAPDLPRAAHPDDPQLDLVPALLPALRRARRVHQVRGERAGREDAPRRAPLVGPGPRERARREPHAEPVLAGRGPAPAGRAGSGANRTGGGTVGAVLYGRDTETAALADRLARAREGRGSALVVRGEAGIGKSSLVAAAAETAADFTVLRCTGVESEHSWSFAGLQALLLPLAGHLEAVPEHHACVLSRTLGLSPAPDKAAPPGDLRFTVGLAALSLLGAAAAKRPVLCIVDDAHWLDPDSAAVLLFIAKRLTAEPVAMLLTVREGYAPPFPTPGLDEMPLGPLDDAAAGALLSDRLGTLPLDARGRVLRSAEGNPLALLELPAAEAETRLAADWTGARSTTTRLKQVFGDRIGGLPETTRTLLLLIAADDTADTALVLDAAAKLGAQLTDLAPAEADDLVRFQGGRFTFGHPLIRSAAYQGAPVYRRLEAHRVLADVMEPDDHRRPFHLAAAATGPDEAIAAALEASAECASTCGGLGVEYATFERAAAFTPEGPERGRRLLRAAEAAAAAGHGPKAWELYGHITRSTEDRAILARATLVAAGVAAWNNDVRGSYRLYMEAADHYTAAQPEAAGYPLFRAVELAWQTGDFSRAEVAAEHAERLRIDHSPWVRDLATATAGLNRSCAVSVADGVAALRRLIDIHVGFGDAVSAEDRAMVAWWQTLLGDIAAAEHTAATAVRLARQTGAAGALPRLLMMNAVTEFHRGRWKDAEALAENLIDLAVEIGQLIGTVKARAYVLAPIAALRGDRERVAELADTMRELAPADTAVKIDVAEGLLDFSLGRNEEALDRLMAGFDSTGPADIIQFVPDTVEAAVRAGEPDRVTALFAWYTQWAEATGETHSAALVARLRGLLAPDDAAGAHFERAAELHRDADGFPFETARTDLLLGEWLRRARRVTEAKSRLRSAAAVFERLGAEPWTERARRELRAAGDAGPVEAAPDLAGRLTPQELQVVRLAAAGLSNREIGEQLYLSPRTAGYHLYKAYPKLGVASRTELAKLGL</sequence>
<feature type="compositionally biased region" description="Basic and acidic residues" evidence="3">
    <location>
        <begin position="80"/>
        <end position="90"/>
    </location>
</feature>
<gene>
    <name evidence="5" type="ORF">EIW28_12905</name>
</gene>
<feature type="compositionally biased region" description="Low complexity" evidence="3">
    <location>
        <begin position="91"/>
        <end position="109"/>
    </location>
</feature>
<dbReference type="InterPro" id="IPR041664">
    <property type="entry name" value="AAA_16"/>
</dbReference>
<feature type="domain" description="HTH luxR-type" evidence="4">
    <location>
        <begin position="965"/>
        <end position="1027"/>
    </location>
</feature>
<dbReference type="GO" id="GO:0003677">
    <property type="term" value="F:DNA binding"/>
    <property type="evidence" value="ECO:0007669"/>
    <property type="project" value="InterPro"/>
</dbReference>
<dbReference type="InterPro" id="IPR027417">
    <property type="entry name" value="P-loop_NTPase"/>
</dbReference>
<dbReference type="Pfam" id="PF00196">
    <property type="entry name" value="GerE"/>
    <property type="match status" value="1"/>
</dbReference>
<dbReference type="PRINTS" id="PR00038">
    <property type="entry name" value="HTHLUXR"/>
</dbReference>
<dbReference type="CDD" id="cd06170">
    <property type="entry name" value="LuxR_C_like"/>
    <property type="match status" value="1"/>
</dbReference>
<evidence type="ECO:0000256" key="3">
    <source>
        <dbReference type="SAM" id="MobiDB-lite"/>
    </source>
</evidence>
<dbReference type="GO" id="GO:0006355">
    <property type="term" value="P:regulation of DNA-templated transcription"/>
    <property type="evidence" value="ECO:0007669"/>
    <property type="project" value="InterPro"/>
</dbReference>
<feature type="compositionally biased region" description="Basic and acidic residues" evidence="3">
    <location>
        <begin position="1"/>
        <end position="21"/>
    </location>
</feature>
<dbReference type="GO" id="GO:0005737">
    <property type="term" value="C:cytoplasm"/>
    <property type="evidence" value="ECO:0007669"/>
    <property type="project" value="TreeGrafter"/>
</dbReference>
<evidence type="ECO:0000256" key="1">
    <source>
        <dbReference type="ARBA" id="ARBA00022741"/>
    </source>
</evidence>
<reference evidence="5 6" key="1">
    <citation type="submission" date="2018-12" db="EMBL/GenBank/DDBJ databases">
        <title>Glycomyces sp. YIM 121974 draft genome.</title>
        <authorList>
            <person name="Li Q."/>
        </authorList>
    </citation>
    <scope>NUCLEOTIDE SEQUENCE [LARGE SCALE GENOMIC DNA]</scope>
    <source>
        <strain evidence="5 6">YIM 121974</strain>
    </source>
</reference>
<keyword evidence="6" id="KW-1185">Reference proteome</keyword>
<name>A0A426UYE4_9ACTN</name>
<dbReference type="GO" id="GO:0004016">
    <property type="term" value="F:adenylate cyclase activity"/>
    <property type="evidence" value="ECO:0007669"/>
    <property type="project" value="TreeGrafter"/>
</dbReference>
<evidence type="ECO:0000259" key="4">
    <source>
        <dbReference type="PROSITE" id="PS50043"/>
    </source>
</evidence>
<dbReference type="InterPro" id="IPR036388">
    <property type="entry name" value="WH-like_DNA-bd_sf"/>
</dbReference>
<feature type="compositionally biased region" description="Basic and acidic residues" evidence="3">
    <location>
        <begin position="59"/>
        <end position="71"/>
    </location>
</feature>
<dbReference type="InterPro" id="IPR016032">
    <property type="entry name" value="Sig_transdc_resp-reg_C-effctor"/>
</dbReference>